<dbReference type="InterPro" id="IPR046366">
    <property type="entry name" value="MPAB"/>
</dbReference>
<comment type="caution">
    <text evidence="1">The sequence shown here is derived from an EMBL/GenBank/DDBJ whole genome shotgun (WGS) entry which is preliminary data.</text>
</comment>
<gene>
    <name evidence="1" type="ORF">NQU55_07840</name>
</gene>
<name>A0A9X2RKD6_9ACTN</name>
<dbReference type="PANTHER" id="PTHR36124:SF1">
    <property type="entry name" value="ER-BOUND OXYGENASE MPAB_MPAB'_RUBBER OXYGENASE CATALYTIC DOMAIN-CONTAINING PROTEIN"/>
    <property type="match status" value="1"/>
</dbReference>
<evidence type="ECO:0000313" key="2">
    <source>
        <dbReference type="Proteomes" id="UP001142374"/>
    </source>
</evidence>
<dbReference type="RefSeq" id="WP_168093964.1">
    <property type="nucleotide sequence ID" value="NZ_JAATER010000194.1"/>
</dbReference>
<organism evidence="1 2">
    <name type="scientific">Streptomyces telluris</name>
    <dbReference type="NCBI Taxonomy" id="2720021"/>
    <lineage>
        <taxon>Bacteria</taxon>
        <taxon>Bacillati</taxon>
        <taxon>Actinomycetota</taxon>
        <taxon>Actinomycetes</taxon>
        <taxon>Kitasatosporales</taxon>
        <taxon>Streptomycetaceae</taxon>
        <taxon>Streptomyces</taxon>
    </lineage>
</organism>
<dbReference type="PANTHER" id="PTHR36124">
    <property type="match status" value="1"/>
</dbReference>
<dbReference type="Proteomes" id="UP001142374">
    <property type="component" value="Unassembled WGS sequence"/>
</dbReference>
<protein>
    <submittedName>
        <fullName evidence="1">DUF2236 domain-containing protein</fullName>
    </submittedName>
</protein>
<sequence length="266" mass="29911">MSQPLPQEPDHQHESAEDAAHIMRGIARRMTPPVGAAFTSHLLYTLGLMRIVGEVEGAAAVDRAGTGKIHRSGQARADDTIAYFQHWVRHGAASPQAAVSIDRVQRMHVHYARSYPFSHETYVHGIALFTLLSDEILTLAGINAFTGREKAAQVQHWRAIGARMNIRDLPTTWTGMQQALRDYEQSPQWYRPTPAGRRSAEALIHQFNHRWLPRPLHRLGRAVLLSLHHDHVLAAIGQDPPPAYLVRLTRRALRIAYAAQIRLATR</sequence>
<dbReference type="GO" id="GO:0016491">
    <property type="term" value="F:oxidoreductase activity"/>
    <property type="evidence" value="ECO:0007669"/>
    <property type="project" value="InterPro"/>
</dbReference>
<proteinExistence type="predicted"/>
<dbReference type="EMBL" id="JANIID010000005">
    <property type="protein sequence ID" value="MCQ8769692.1"/>
    <property type="molecule type" value="Genomic_DNA"/>
</dbReference>
<evidence type="ECO:0000313" key="1">
    <source>
        <dbReference type="EMBL" id="MCQ8769692.1"/>
    </source>
</evidence>
<accession>A0A9X2RKD6</accession>
<dbReference type="AlphaFoldDB" id="A0A9X2RKD6"/>
<reference evidence="1" key="1">
    <citation type="submission" date="2022-06" db="EMBL/GenBank/DDBJ databases">
        <title>WGS of actinobacteria.</title>
        <authorList>
            <person name="Thawai C."/>
        </authorList>
    </citation>
    <scope>NUCLEOTIDE SEQUENCE</scope>
    <source>
        <strain evidence="1">AA8</strain>
    </source>
</reference>
<keyword evidence="2" id="KW-1185">Reference proteome</keyword>